<dbReference type="RefSeq" id="WP_063263014.1">
    <property type="nucleotide sequence ID" value="NZ_LJKE01000104.1"/>
</dbReference>
<comment type="caution">
    <text evidence="1">The sequence shown here is derived from an EMBL/GenBank/DDBJ whole genome shotgun (WGS) entry which is preliminary data.</text>
</comment>
<dbReference type="PATRIC" id="fig|1396.535.peg.6072"/>
<dbReference type="AlphaFoldDB" id="A0A164LF88"/>
<evidence type="ECO:0000313" key="1">
    <source>
        <dbReference type="EMBL" id="KZD55754.1"/>
    </source>
</evidence>
<accession>A0A164LF88</accession>
<gene>
    <name evidence="1" type="ORF">B4088_5499</name>
</gene>
<reference evidence="1 2" key="1">
    <citation type="submission" date="2015-09" db="EMBL/GenBank/DDBJ databases">
        <title>Bacillus cereus food isolates.</title>
        <authorList>
            <person name="Boekhorst J."/>
        </authorList>
    </citation>
    <scope>NUCLEOTIDE SEQUENCE [LARGE SCALE GENOMIC DNA]</scope>
    <source>
        <strain evidence="1 2">B4088</strain>
    </source>
</reference>
<proteinExistence type="predicted"/>
<evidence type="ECO:0000313" key="2">
    <source>
        <dbReference type="Proteomes" id="UP000076482"/>
    </source>
</evidence>
<name>A0A164LF88_BACCE</name>
<dbReference type="Proteomes" id="UP000076482">
    <property type="component" value="Unassembled WGS sequence"/>
</dbReference>
<dbReference type="EMBL" id="LJKE01000104">
    <property type="protein sequence ID" value="KZD55754.1"/>
    <property type="molecule type" value="Genomic_DNA"/>
</dbReference>
<organism evidence="1 2">
    <name type="scientific">Bacillus cereus</name>
    <dbReference type="NCBI Taxonomy" id="1396"/>
    <lineage>
        <taxon>Bacteria</taxon>
        <taxon>Bacillati</taxon>
        <taxon>Bacillota</taxon>
        <taxon>Bacilli</taxon>
        <taxon>Bacillales</taxon>
        <taxon>Bacillaceae</taxon>
        <taxon>Bacillus</taxon>
        <taxon>Bacillus cereus group</taxon>
    </lineage>
</organism>
<sequence>MIKLKKLKKEYAAVKGADWVEKLVLPIAKYAEKEFDMKSDIEVINKSGEQRATIYMKPIVGEYSTPRAPKQLTLILDNVHTGELAYDESYNKKLGDEKEFMLPNRTSQILDLFHVMFTDEEAKAFVKQNAFQNPYSQSSYILMDRVMGGDELIGELDGNGSVYFYISFKGRGKSYNYMSFNEMYGVLKDQSDLKVREF</sequence>
<protein>
    <submittedName>
        <fullName evidence="1">Uncharacterized protein</fullName>
    </submittedName>
</protein>